<dbReference type="CDD" id="cd03021">
    <property type="entry name" value="DsbA_GSTK"/>
    <property type="match status" value="1"/>
</dbReference>
<dbReference type="FunFam" id="3.40.30.10:FF:000096">
    <property type="entry name" value="Glutathione S-transferase kappa"/>
    <property type="match status" value="1"/>
</dbReference>
<dbReference type="InterPro" id="IPR051924">
    <property type="entry name" value="GST_Kappa/NadH"/>
</dbReference>
<dbReference type="SUPFAM" id="SSF52833">
    <property type="entry name" value="Thioredoxin-like"/>
    <property type="match status" value="1"/>
</dbReference>
<proteinExistence type="inferred from homology"/>
<dbReference type="PANTHER" id="PTHR42943">
    <property type="entry name" value="GLUTATHIONE S-TRANSFERASE KAPPA"/>
    <property type="match status" value="1"/>
</dbReference>
<name>A0A8S4N2P2_OWEFU</name>
<reference evidence="7" key="1">
    <citation type="submission" date="2022-03" db="EMBL/GenBank/DDBJ databases">
        <authorList>
            <person name="Martin C."/>
        </authorList>
    </citation>
    <scope>NUCLEOTIDE SEQUENCE</scope>
</reference>
<dbReference type="InterPro" id="IPR014440">
    <property type="entry name" value="HCCAis_GSTk"/>
</dbReference>
<comment type="caution">
    <text evidence="7">The sequence shown here is derived from an EMBL/GenBank/DDBJ whole genome shotgun (WGS) entry which is preliminary data.</text>
</comment>
<dbReference type="GO" id="GO:0005777">
    <property type="term" value="C:peroxisome"/>
    <property type="evidence" value="ECO:0007669"/>
    <property type="project" value="TreeGrafter"/>
</dbReference>
<dbReference type="GO" id="GO:0004602">
    <property type="term" value="F:glutathione peroxidase activity"/>
    <property type="evidence" value="ECO:0007669"/>
    <property type="project" value="InterPro"/>
</dbReference>
<evidence type="ECO:0000259" key="6">
    <source>
        <dbReference type="Pfam" id="PF01323"/>
    </source>
</evidence>
<dbReference type="PANTHER" id="PTHR42943:SF2">
    <property type="entry name" value="GLUTATHIONE S-TRANSFERASE KAPPA 1"/>
    <property type="match status" value="1"/>
</dbReference>
<keyword evidence="2 4" id="KW-0808">Transferase</keyword>
<sequence length="227" mass="25649">MAAPVKKTVELFYDVVSPYSWIAFEVLTRYQNKWNIDLKLKPFFLGGIMQGSGNKPPAMVPNKGAYMLHDIERLKQYYNVPMNQPSDFAEVAFKKGSINAQRFLTAVSMSNPDMVEPVTRELWMRVWNKDEDIYLPESFIQAGVKAGLSMENAKAAVAKIKDSEVKDKVKERTQEALDKGAFGSPIIIAHVDGKEHLIFGSDRFPILAMILGEKWEGPLVEFSKCKL</sequence>
<evidence type="ECO:0000313" key="7">
    <source>
        <dbReference type="EMBL" id="CAH1775146.1"/>
    </source>
</evidence>
<dbReference type="Proteomes" id="UP000749559">
    <property type="component" value="Unassembled WGS sequence"/>
</dbReference>
<evidence type="ECO:0000313" key="8">
    <source>
        <dbReference type="Proteomes" id="UP000749559"/>
    </source>
</evidence>
<dbReference type="GO" id="GO:0004364">
    <property type="term" value="F:glutathione transferase activity"/>
    <property type="evidence" value="ECO:0007669"/>
    <property type="project" value="UniProtKB-UniRule"/>
</dbReference>
<feature type="domain" description="DSBA-like thioredoxin" evidence="6">
    <location>
        <begin position="8"/>
        <end position="209"/>
    </location>
</feature>
<keyword evidence="8" id="KW-1185">Reference proteome</keyword>
<dbReference type="InterPro" id="IPR044088">
    <property type="entry name" value="GSTK"/>
</dbReference>
<gene>
    <name evidence="7" type="ORF">OFUS_LOCUS2490</name>
</gene>
<dbReference type="InterPro" id="IPR036249">
    <property type="entry name" value="Thioredoxin-like_sf"/>
</dbReference>
<evidence type="ECO:0000256" key="5">
    <source>
        <dbReference type="PIRSR" id="PIRSR006386-1"/>
    </source>
</evidence>
<feature type="active site" description="Nucleophile" evidence="5">
    <location>
        <position position="17"/>
    </location>
</feature>
<dbReference type="EC" id="2.5.1.18" evidence="4"/>
<dbReference type="GO" id="GO:0006749">
    <property type="term" value="P:glutathione metabolic process"/>
    <property type="evidence" value="ECO:0007669"/>
    <property type="project" value="InterPro"/>
</dbReference>
<dbReference type="Gene3D" id="3.40.30.10">
    <property type="entry name" value="Glutaredoxin"/>
    <property type="match status" value="1"/>
</dbReference>
<dbReference type="EMBL" id="CAIIXF020000001">
    <property type="protein sequence ID" value="CAH1775146.1"/>
    <property type="molecule type" value="Genomic_DNA"/>
</dbReference>
<accession>A0A8S4N2P2</accession>
<dbReference type="AlphaFoldDB" id="A0A8S4N2P2"/>
<comment type="catalytic activity">
    <reaction evidence="3 4">
        <text>RX + glutathione = an S-substituted glutathione + a halide anion + H(+)</text>
        <dbReference type="Rhea" id="RHEA:16437"/>
        <dbReference type="ChEBI" id="CHEBI:15378"/>
        <dbReference type="ChEBI" id="CHEBI:16042"/>
        <dbReference type="ChEBI" id="CHEBI:17792"/>
        <dbReference type="ChEBI" id="CHEBI:57925"/>
        <dbReference type="ChEBI" id="CHEBI:90779"/>
        <dbReference type="EC" id="2.5.1.18"/>
    </reaction>
</comment>
<evidence type="ECO:0000256" key="4">
    <source>
        <dbReference type="PIRNR" id="PIRNR006386"/>
    </source>
</evidence>
<dbReference type="OrthoDB" id="4664297at2759"/>
<evidence type="ECO:0000256" key="1">
    <source>
        <dbReference type="ARBA" id="ARBA00006494"/>
    </source>
</evidence>
<dbReference type="PIRSF" id="PIRSF006386">
    <property type="entry name" value="HCCAis_GSTk"/>
    <property type="match status" value="1"/>
</dbReference>
<organism evidence="7 8">
    <name type="scientific">Owenia fusiformis</name>
    <name type="common">Polychaete worm</name>
    <dbReference type="NCBI Taxonomy" id="6347"/>
    <lineage>
        <taxon>Eukaryota</taxon>
        <taxon>Metazoa</taxon>
        <taxon>Spiralia</taxon>
        <taxon>Lophotrochozoa</taxon>
        <taxon>Annelida</taxon>
        <taxon>Polychaeta</taxon>
        <taxon>Sedentaria</taxon>
        <taxon>Canalipalpata</taxon>
        <taxon>Sabellida</taxon>
        <taxon>Oweniida</taxon>
        <taxon>Oweniidae</taxon>
        <taxon>Owenia</taxon>
    </lineage>
</organism>
<evidence type="ECO:0000256" key="3">
    <source>
        <dbReference type="ARBA" id="ARBA00047960"/>
    </source>
</evidence>
<protein>
    <recommendedName>
        <fullName evidence="4">Glutathione S-transferase kappa</fullName>
        <ecNumber evidence="4">2.5.1.18</ecNumber>
    </recommendedName>
</protein>
<evidence type="ECO:0000256" key="2">
    <source>
        <dbReference type="ARBA" id="ARBA00022679"/>
    </source>
</evidence>
<dbReference type="GO" id="GO:0005739">
    <property type="term" value="C:mitochondrion"/>
    <property type="evidence" value="ECO:0007669"/>
    <property type="project" value="TreeGrafter"/>
</dbReference>
<comment type="similarity">
    <text evidence="1 4">Belongs to the GST superfamily. Kappa family.</text>
</comment>
<dbReference type="InterPro" id="IPR001853">
    <property type="entry name" value="DSBA-like_thioredoxin_dom"/>
</dbReference>
<dbReference type="Pfam" id="PF01323">
    <property type="entry name" value="DSBA"/>
    <property type="match status" value="1"/>
</dbReference>